<proteinExistence type="predicted"/>
<name>A0A6J7WYA5_9CAUD</name>
<accession>A0A6J7WYA5</accession>
<sequence length="209" mass="22529">MNTSESIELIATALAKAQGEVANPVFNKTNPHFKSSYADLSSVLNAVRPILSKNGISIMQLTNLEESGLVLYTRLTHSSGQWVQSVYPVTASGKHQEIAASLTYAKRLSLSAIVGVSGEDDDDGNAANTVPVTAKGSPKPKIEASKLTEEQSMETMDGILVELDECKTKEDLQAWAAKNSPAKQTLWGPHQTETTKAFQAAQERIRTAK</sequence>
<dbReference type="EMBL" id="LR798277">
    <property type="protein sequence ID" value="CAB5220033.1"/>
    <property type="molecule type" value="Genomic_DNA"/>
</dbReference>
<gene>
    <name evidence="2" type="ORF">UFOVP237_59</name>
</gene>
<feature type="region of interest" description="Disordered" evidence="1">
    <location>
        <begin position="121"/>
        <end position="140"/>
    </location>
</feature>
<protein>
    <submittedName>
        <fullName evidence="2">Essential recombination function protein</fullName>
    </submittedName>
</protein>
<evidence type="ECO:0000256" key="1">
    <source>
        <dbReference type="SAM" id="MobiDB-lite"/>
    </source>
</evidence>
<organism evidence="2">
    <name type="scientific">uncultured Caudovirales phage</name>
    <dbReference type="NCBI Taxonomy" id="2100421"/>
    <lineage>
        <taxon>Viruses</taxon>
        <taxon>Duplodnaviria</taxon>
        <taxon>Heunggongvirae</taxon>
        <taxon>Uroviricota</taxon>
        <taxon>Caudoviricetes</taxon>
        <taxon>Peduoviridae</taxon>
        <taxon>Maltschvirus</taxon>
        <taxon>Maltschvirus maltsch</taxon>
    </lineage>
</organism>
<evidence type="ECO:0000313" key="2">
    <source>
        <dbReference type="EMBL" id="CAB5220033.1"/>
    </source>
</evidence>
<reference evidence="2" key="1">
    <citation type="submission" date="2020-05" db="EMBL/GenBank/DDBJ databases">
        <authorList>
            <person name="Chiriac C."/>
            <person name="Salcher M."/>
            <person name="Ghai R."/>
            <person name="Kavagutti S V."/>
        </authorList>
    </citation>
    <scope>NUCLEOTIDE SEQUENCE</scope>
</reference>
<dbReference type="Pfam" id="PF04404">
    <property type="entry name" value="ERF"/>
    <property type="match status" value="1"/>
</dbReference>
<dbReference type="InterPro" id="IPR007499">
    <property type="entry name" value="ERF_bacteria_virus"/>
</dbReference>